<dbReference type="OrthoDB" id="4807076at2"/>
<evidence type="ECO:0000256" key="1">
    <source>
        <dbReference type="SAM" id="MobiDB-lite"/>
    </source>
</evidence>
<dbReference type="InterPro" id="IPR039422">
    <property type="entry name" value="MarR/SlyA-like"/>
</dbReference>
<dbReference type="EMBL" id="SUMC01000011">
    <property type="protein sequence ID" value="TKA10878.1"/>
    <property type="molecule type" value="Genomic_DNA"/>
</dbReference>
<dbReference type="InterPro" id="IPR036390">
    <property type="entry name" value="WH_DNA-bd_sf"/>
</dbReference>
<sequence>MTTADTPAEETAIGVWRDLRDLVLDRNERRKEVAEALGMSFFRIKALRRIAASPAKLADLADDLLTDRPYITLVVDDLAKRGLVERTPHPTDRRAKIVRVTDAGAAAAAEAGRILDAPPPALRDLGAADLAALERITAKLRGERHEGEPRGGGNEDARCQTLVRRSEA</sequence>
<evidence type="ECO:0000313" key="4">
    <source>
        <dbReference type="Proteomes" id="UP000305778"/>
    </source>
</evidence>
<dbReference type="Pfam" id="PF01047">
    <property type="entry name" value="MarR"/>
    <property type="match status" value="1"/>
</dbReference>
<dbReference type="Proteomes" id="UP000305778">
    <property type="component" value="Unassembled WGS sequence"/>
</dbReference>
<dbReference type="SUPFAM" id="SSF46785">
    <property type="entry name" value="Winged helix' DNA-binding domain"/>
    <property type="match status" value="1"/>
</dbReference>
<proteinExistence type="predicted"/>
<protein>
    <submittedName>
        <fullName evidence="3">MarR family transcriptional regulator</fullName>
    </submittedName>
</protein>
<dbReference type="PANTHER" id="PTHR33164">
    <property type="entry name" value="TRANSCRIPTIONAL REGULATOR, MARR FAMILY"/>
    <property type="match status" value="1"/>
</dbReference>
<feature type="region of interest" description="Disordered" evidence="1">
    <location>
        <begin position="141"/>
        <end position="168"/>
    </location>
</feature>
<name>A0A4U0SNU1_9ACTN</name>
<gene>
    <name evidence="3" type="ORF">FCI23_14720</name>
</gene>
<dbReference type="PANTHER" id="PTHR33164:SF43">
    <property type="entry name" value="HTH-TYPE TRANSCRIPTIONAL REPRESSOR YETL"/>
    <property type="match status" value="1"/>
</dbReference>
<evidence type="ECO:0000259" key="2">
    <source>
        <dbReference type="PROSITE" id="PS50995"/>
    </source>
</evidence>
<dbReference type="Gene3D" id="1.10.10.10">
    <property type="entry name" value="Winged helix-like DNA-binding domain superfamily/Winged helix DNA-binding domain"/>
    <property type="match status" value="1"/>
</dbReference>
<comment type="caution">
    <text evidence="3">The sequence shown here is derived from an EMBL/GenBank/DDBJ whole genome shotgun (WGS) entry which is preliminary data.</text>
</comment>
<evidence type="ECO:0000313" key="3">
    <source>
        <dbReference type="EMBL" id="TKA10878.1"/>
    </source>
</evidence>
<feature type="domain" description="HTH marR-type" evidence="2">
    <location>
        <begin position="12"/>
        <end position="142"/>
    </location>
</feature>
<dbReference type="PROSITE" id="PS50995">
    <property type="entry name" value="HTH_MARR_2"/>
    <property type="match status" value="1"/>
</dbReference>
<dbReference type="RefSeq" id="WP_136724274.1">
    <property type="nucleotide sequence ID" value="NZ_JAOPYF010000085.1"/>
</dbReference>
<dbReference type="AlphaFoldDB" id="A0A4U0SNU1"/>
<dbReference type="InterPro" id="IPR036388">
    <property type="entry name" value="WH-like_DNA-bd_sf"/>
</dbReference>
<organism evidence="3 4">
    <name type="scientific">Actinacidiphila oryziradicis</name>
    <dbReference type="NCBI Taxonomy" id="2571141"/>
    <lineage>
        <taxon>Bacteria</taxon>
        <taxon>Bacillati</taxon>
        <taxon>Actinomycetota</taxon>
        <taxon>Actinomycetes</taxon>
        <taxon>Kitasatosporales</taxon>
        <taxon>Streptomycetaceae</taxon>
        <taxon>Actinacidiphila</taxon>
    </lineage>
</organism>
<dbReference type="InterPro" id="IPR000835">
    <property type="entry name" value="HTH_MarR-typ"/>
</dbReference>
<reference evidence="3 4" key="1">
    <citation type="submission" date="2019-04" db="EMBL/GenBank/DDBJ databases">
        <title>Streptomyces oryziradicis sp. nov., a novel actinomycete isolated from rhizosphere soil of rice (Oryza sativa L.).</title>
        <authorList>
            <person name="Li C."/>
        </authorList>
    </citation>
    <scope>NUCLEOTIDE SEQUENCE [LARGE SCALE GENOMIC DNA]</scope>
    <source>
        <strain evidence="3 4">NEAU-C40</strain>
    </source>
</reference>
<dbReference type="SMART" id="SM00347">
    <property type="entry name" value="HTH_MARR"/>
    <property type="match status" value="1"/>
</dbReference>
<dbReference type="GO" id="GO:0003700">
    <property type="term" value="F:DNA-binding transcription factor activity"/>
    <property type="evidence" value="ECO:0007669"/>
    <property type="project" value="InterPro"/>
</dbReference>
<accession>A0A4U0SNU1</accession>
<keyword evidence="4" id="KW-1185">Reference proteome</keyword>
<dbReference type="GO" id="GO:0006950">
    <property type="term" value="P:response to stress"/>
    <property type="evidence" value="ECO:0007669"/>
    <property type="project" value="TreeGrafter"/>
</dbReference>